<evidence type="ECO:0000256" key="1">
    <source>
        <dbReference type="SAM" id="MobiDB-lite"/>
    </source>
</evidence>
<evidence type="ECO:0000313" key="3">
    <source>
        <dbReference type="Proteomes" id="UP001140949"/>
    </source>
</evidence>
<dbReference type="EMBL" id="JANAVB010032197">
    <property type="protein sequence ID" value="KAJ6810902.1"/>
    <property type="molecule type" value="Genomic_DNA"/>
</dbReference>
<comment type="caution">
    <text evidence="2">The sequence shown here is derived from an EMBL/GenBank/DDBJ whole genome shotgun (WGS) entry which is preliminary data.</text>
</comment>
<feature type="region of interest" description="Disordered" evidence="1">
    <location>
        <begin position="117"/>
        <end position="150"/>
    </location>
</feature>
<organism evidence="2 3">
    <name type="scientific">Iris pallida</name>
    <name type="common">Sweet iris</name>
    <dbReference type="NCBI Taxonomy" id="29817"/>
    <lineage>
        <taxon>Eukaryota</taxon>
        <taxon>Viridiplantae</taxon>
        <taxon>Streptophyta</taxon>
        <taxon>Embryophyta</taxon>
        <taxon>Tracheophyta</taxon>
        <taxon>Spermatophyta</taxon>
        <taxon>Magnoliopsida</taxon>
        <taxon>Liliopsida</taxon>
        <taxon>Asparagales</taxon>
        <taxon>Iridaceae</taxon>
        <taxon>Iridoideae</taxon>
        <taxon>Irideae</taxon>
        <taxon>Iris</taxon>
    </lineage>
</organism>
<gene>
    <name evidence="2" type="ORF">M6B38_105030</name>
</gene>
<protein>
    <recommendedName>
        <fullName evidence="4">DUF4283 domain-containing protein</fullName>
    </recommendedName>
</protein>
<dbReference type="InterPro" id="IPR040256">
    <property type="entry name" value="At4g02000-like"/>
</dbReference>
<name>A0AAX6F399_IRIPA</name>
<reference evidence="2" key="1">
    <citation type="journal article" date="2023" name="GigaByte">
        <title>Genome assembly of the bearded iris, Iris pallida Lam.</title>
        <authorList>
            <person name="Bruccoleri R.E."/>
            <person name="Oakeley E.J."/>
            <person name="Faust A.M.E."/>
            <person name="Altorfer M."/>
            <person name="Dessus-Babus S."/>
            <person name="Burckhardt D."/>
            <person name="Oertli M."/>
            <person name="Naumann U."/>
            <person name="Petersen F."/>
            <person name="Wong J."/>
        </authorList>
    </citation>
    <scope>NUCLEOTIDE SEQUENCE</scope>
    <source>
        <strain evidence="2">GSM-AAB239-AS_SAM_17_03QT</strain>
    </source>
</reference>
<proteinExistence type="predicted"/>
<dbReference type="PANTHER" id="PTHR31286:SF179">
    <property type="entry name" value="RNASE H TYPE-1 DOMAIN-CONTAINING PROTEIN"/>
    <property type="match status" value="1"/>
</dbReference>
<evidence type="ECO:0008006" key="4">
    <source>
        <dbReference type="Google" id="ProtNLM"/>
    </source>
</evidence>
<evidence type="ECO:0000313" key="2">
    <source>
        <dbReference type="EMBL" id="KAJ6810902.1"/>
    </source>
</evidence>
<dbReference type="Proteomes" id="UP001140949">
    <property type="component" value="Unassembled WGS sequence"/>
</dbReference>
<dbReference type="AlphaFoldDB" id="A0AAX6F399"/>
<feature type="region of interest" description="Disordered" evidence="1">
    <location>
        <begin position="169"/>
        <end position="189"/>
    </location>
</feature>
<keyword evidence="3" id="KW-1185">Reference proteome</keyword>
<dbReference type="PANTHER" id="PTHR31286">
    <property type="entry name" value="GLYCINE-RICH CELL WALL STRUCTURAL PROTEIN 1.8-LIKE"/>
    <property type="match status" value="1"/>
</dbReference>
<accession>A0AAX6F399</accession>
<sequence length="205" mass="23559">MVANAPMRVFRWDPSFIPNRESAITLVWVSLSGLPIHLFAKEAIFAIAQGIGQPLLIDRATAQRSRPSKARVLIELDSSKPLPPVRLILPYGNSAWQQIKYERIPLYCDHCYHQGHSVGNCKRRKDREEVANTGKGKKKRRKDQRLRERRAANQPFQIQLLILLRSVKEDEEVESGKVRRRRTPSMKLLPGLIPDRQVAIQRKDG</sequence>
<reference evidence="2" key="2">
    <citation type="submission" date="2023-04" db="EMBL/GenBank/DDBJ databases">
        <authorList>
            <person name="Bruccoleri R.E."/>
            <person name="Oakeley E.J."/>
            <person name="Faust A.-M."/>
            <person name="Dessus-Babus S."/>
            <person name="Altorfer M."/>
            <person name="Burckhardt D."/>
            <person name="Oertli M."/>
            <person name="Naumann U."/>
            <person name="Petersen F."/>
            <person name="Wong J."/>
        </authorList>
    </citation>
    <scope>NUCLEOTIDE SEQUENCE</scope>
    <source>
        <strain evidence="2">GSM-AAB239-AS_SAM_17_03QT</strain>
        <tissue evidence="2">Leaf</tissue>
    </source>
</reference>
<feature type="compositionally biased region" description="Basic residues" evidence="1">
    <location>
        <begin position="135"/>
        <end position="144"/>
    </location>
</feature>